<name>A0A430QB61_SCHBO</name>
<proteinExistence type="inferred from homology"/>
<dbReference type="Proteomes" id="UP000290809">
    <property type="component" value="Unassembled WGS sequence"/>
</dbReference>
<dbReference type="Gene3D" id="3.30.420.40">
    <property type="match status" value="3"/>
</dbReference>
<dbReference type="Pfam" id="PF00012">
    <property type="entry name" value="HSP70"/>
    <property type="match status" value="2"/>
</dbReference>
<evidence type="ECO:0000313" key="6">
    <source>
        <dbReference type="Proteomes" id="UP000290809"/>
    </source>
</evidence>
<evidence type="ECO:0000256" key="3">
    <source>
        <dbReference type="ARBA" id="ARBA00022840"/>
    </source>
</evidence>
<dbReference type="GO" id="GO:0005829">
    <property type="term" value="C:cytosol"/>
    <property type="evidence" value="ECO:0007669"/>
    <property type="project" value="TreeGrafter"/>
</dbReference>
<dbReference type="GO" id="GO:0005634">
    <property type="term" value="C:nucleus"/>
    <property type="evidence" value="ECO:0007669"/>
    <property type="project" value="TreeGrafter"/>
</dbReference>
<dbReference type="PANTHER" id="PTHR45639">
    <property type="entry name" value="HSC70CB, ISOFORM G-RELATED"/>
    <property type="match status" value="1"/>
</dbReference>
<dbReference type="InterPro" id="IPR043129">
    <property type="entry name" value="ATPase_NBD"/>
</dbReference>
<dbReference type="STRING" id="6184.A0A430QB61"/>
<dbReference type="Gene3D" id="2.60.34.10">
    <property type="entry name" value="Substrate Binding Domain Of DNAk, Chain A, domain 1"/>
    <property type="match status" value="1"/>
</dbReference>
<reference evidence="5 6" key="1">
    <citation type="journal article" date="2019" name="PLoS Pathog.">
        <title>Genome sequence of the bovine parasite Schistosoma bovis Tanzania.</title>
        <authorList>
            <person name="Oey H."/>
            <person name="Zakrzewski M."/>
            <person name="Gobert G."/>
            <person name="Gravermann K."/>
            <person name="Stoye J."/>
            <person name="Jones M."/>
            <person name="Mcmanus D."/>
            <person name="Krause L."/>
        </authorList>
    </citation>
    <scope>NUCLEOTIDE SEQUENCE [LARGE SCALE GENOMIC DNA]</scope>
    <source>
        <strain evidence="5 6">TAN1997</strain>
    </source>
</reference>
<dbReference type="SUPFAM" id="SSF53067">
    <property type="entry name" value="Actin-like ATPase domain"/>
    <property type="match status" value="2"/>
</dbReference>
<protein>
    <submittedName>
        <fullName evidence="5">Uncharacterized protein</fullName>
    </submittedName>
</protein>
<keyword evidence="3" id="KW-0067">ATP-binding</keyword>
<sequence length="562" mass="62166">MAVSVVGFDIGSLTSYIGVARGGGVEVITNEYSERATPTCVAFSGELVLVGTAAKLQQVMNIQNTFTSFTRLLGKCLSDSSVVNERKFITHQVESTRDGRITLSIAERRSVLDATKVAGLNCVKLVNDITAIGTAYGFYHTDDLPPADQQPKIVAFVSVGYSTTQVGICSFNTGKMKVLATTCDAFLGGRDFDERLFNKFASEFQQQYKLKGSLSSKATIRLLQECEKLKKSMSANSSELPINVESLAEDRDLANKMKRTDFEELCSDLLQRFQMLITKCLDVAKLKTEDVHSVELIGGSSRIPMIKNVVASVFKQEGKTSLNADEAVARGCAFQAAICSPAFKVKDFTVIEQCLYPIIIQFDQEEGSEQCMQTEEIDGTLTTQGKNMCIEVFPFLHPIPSSRQIVLLRHGVFTLEARYANKDSLPNQNIVIGTFRIGDASQVFTEPRKIKLKMRMNTHEEYEKEVEVSVSEDNPAVDGPPNSKQEVTTASNGDTESQNPPVDSNQTNMQDSTSPKKKTVMKKKKFTKYHDLSIEVSNMQFTTKQLNEFCEIGVSLSKTRES</sequence>
<keyword evidence="2" id="KW-0547">Nucleotide-binding</keyword>
<dbReference type="InterPro" id="IPR029047">
    <property type="entry name" value="HSP70_peptide-bd_sf"/>
</dbReference>
<organism evidence="5 6">
    <name type="scientific">Schistosoma bovis</name>
    <name type="common">Blood fluke</name>
    <dbReference type="NCBI Taxonomy" id="6184"/>
    <lineage>
        <taxon>Eukaryota</taxon>
        <taxon>Metazoa</taxon>
        <taxon>Spiralia</taxon>
        <taxon>Lophotrochozoa</taxon>
        <taxon>Platyhelminthes</taxon>
        <taxon>Trematoda</taxon>
        <taxon>Digenea</taxon>
        <taxon>Strigeidida</taxon>
        <taxon>Schistosomatoidea</taxon>
        <taxon>Schistosomatidae</taxon>
        <taxon>Schistosoma</taxon>
    </lineage>
</organism>
<comment type="similarity">
    <text evidence="1">Belongs to the heat shock protein 70 family.</text>
</comment>
<dbReference type="AlphaFoldDB" id="A0A430QB61"/>
<feature type="region of interest" description="Disordered" evidence="4">
    <location>
        <begin position="468"/>
        <end position="523"/>
    </location>
</feature>
<feature type="compositionally biased region" description="Polar residues" evidence="4">
    <location>
        <begin position="482"/>
        <end position="513"/>
    </location>
</feature>
<keyword evidence="6" id="KW-1185">Reference proteome</keyword>
<dbReference type="EMBL" id="QMKO01002080">
    <property type="protein sequence ID" value="RTG84886.1"/>
    <property type="molecule type" value="Genomic_DNA"/>
</dbReference>
<dbReference type="Gene3D" id="3.90.640.10">
    <property type="entry name" value="Actin, Chain A, domain 4"/>
    <property type="match status" value="1"/>
</dbReference>
<evidence type="ECO:0000256" key="1">
    <source>
        <dbReference type="ARBA" id="ARBA00007381"/>
    </source>
</evidence>
<dbReference type="PANTHER" id="PTHR45639:SF4">
    <property type="entry name" value="HSC70CB, ISOFORM G"/>
    <property type="match status" value="1"/>
</dbReference>
<dbReference type="GO" id="GO:0005524">
    <property type="term" value="F:ATP binding"/>
    <property type="evidence" value="ECO:0007669"/>
    <property type="project" value="UniProtKB-KW"/>
</dbReference>
<accession>A0A430QB61</accession>
<dbReference type="InterPro" id="IPR013126">
    <property type="entry name" value="Hsp_70_fam"/>
</dbReference>
<dbReference type="GO" id="GO:0140662">
    <property type="term" value="F:ATP-dependent protein folding chaperone"/>
    <property type="evidence" value="ECO:0007669"/>
    <property type="project" value="InterPro"/>
</dbReference>
<dbReference type="FunFam" id="3.90.640.10:FF:000004">
    <property type="entry name" value="Heat shock 70 kDa protein 4"/>
    <property type="match status" value="1"/>
</dbReference>
<comment type="caution">
    <text evidence="5">The sequence shown here is derived from an EMBL/GenBank/DDBJ whole genome shotgun (WGS) entry which is preliminary data.</text>
</comment>
<dbReference type="FunFam" id="3.30.420.40:FF:000171">
    <property type="entry name" value="Heat shock 70 kDa protein 4"/>
    <property type="match status" value="1"/>
</dbReference>
<evidence type="ECO:0000256" key="4">
    <source>
        <dbReference type="SAM" id="MobiDB-lite"/>
    </source>
</evidence>
<evidence type="ECO:0000256" key="2">
    <source>
        <dbReference type="ARBA" id="ARBA00022741"/>
    </source>
</evidence>
<evidence type="ECO:0000313" key="5">
    <source>
        <dbReference type="EMBL" id="RTG84886.1"/>
    </source>
</evidence>
<gene>
    <name evidence="5" type="ORF">DC041_0002827</name>
</gene>
<dbReference type="PRINTS" id="PR00301">
    <property type="entry name" value="HEATSHOCK70"/>
</dbReference>